<protein>
    <submittedName>
        <fullName evidence="2">Anti-sigma-factor antagonist</fullName>
    </submittedName>
</protein>
<reference evidence="2 3" key="1">
    <citation type="journal article" date="2011" name="J. Bacteriol.">
        <title>Genome sequence of Chthoniobacter flavus Ellin428, an aerobic heterotrophic soil bacterium.</title>
        <authorList>
            <person name="Kant R."/>
            <person name="van Passel M.W."/>
            <person name="Palva A."/>
            <person name="Lucas S."/>
            <person name="Lapidus A."/>
            <person name="Glavina Del Rio T."/>
            <person name="Dalin E."/>
            <person name="Tice H."/>
            <person name="Bruce D."/>
            <person name="Goodwin L."/>
            <person name="Pitluck S."/>
            <person name="Larimer F.W."/>
            <person name="Land M.L."/>
            <person name="Hauser L."/>
            <person name="Sangwan P."/>
            <person name="de Vos W.M."/>
            <person name="Janssen P.H."/>
            <person name="Smidt H."/>
        </authorList>
    </citation>
    <scope>NUCLEOTIDE SEQUENCE [LARGE SCALE GENOMIC DNA]</scope>
    <source>
        <strain evidence="2 3">Ellin428</strain>
    </source>
</reference>
<dbReference type="AlphaFoldDB" id="B4D7I9"/>
<gene>
    <name evidence="2" type="ORF">CfE428DRAFT_4904</name>
</gene>
<feature type="domain" description="STAS" evidence="1">
    <location>
        <begin position="4"/>
        <end position="115"/>
    </location>
</feature>
<dbReference type="Pfam" id="PF01740">
    <property type="entry name" value="STAS"/>
    <property type="match status" value="1"/>
</dbReference>
<dbReference type="Gene3D" id="3.30.750.24">
    <property type="entry name" value="STAS domain"/>
    <property type="match status" value="1"/>
</dbReference>
<keyword evidence="3" id="KW-1185">Reference proteome</keyword>
<dbReference type="InterPro" id="IPR002645">
    <property type="entry name" value="STAS_dom"/>
</dbReference>
<dbReference type="Proteomes" id="UP000005824">
    <property type="component" value="Unassembled WGS sequence"/>
</dbReference>
<dbReference type="PANTHER" id="PTHR33745:SF1">
    <property type="entry name" value="RSBT ANTAGONIST PROTEIN RSBS"/>
    <property type="match status" value="1"/>
</dbReference>
<dbReference type="InParanoid" id="B4D7I9"/>
<dbReference type="EMBL" id="ABVL01000018">
    <property type="protein sequence ID" value="EDY17606.1"/>
    <property type="molecule type" value="Genomic_DNA"/>
</dbReference>
<comment type="caution">
    <text evidence="2">The sequence shown here is derived from an EMBL/GenBank/DDBJ whole genome shotgun (WGS) entry which is preliminary data.</text>
</comment>
<dbReference type="PROSITE" id="PS50801">
    <property type="entry name" value="STAS"/>
    <property type="match status" value="1"/>
</dbReference>
<dbReference type="InterPro" id="IPR036513">
    <property type="entry name" value="STAS_dom_sf"/>
</dbReference>
<dbReference type="CDD" id="cd07041">
    <property type="entry name" value="STAS_RsbR_RsbS_like"/>
    <property type="match status" value="1"/>
</dbReference>
<accession>B4D7I9</accession>
<dbReference type="eggNOG" id="COG1366">
    <property type="taxonomic scope" value="Bacteria"/>
</dbReference>
<name>B4D7I9_9BACT</name>
<dbReference type="RefSeq" id="WP_006982225.1">
    <property type="nucleotide sequence ID" value="NZ_ABVL01000018.1"/>
</dbReference>
<proteinExistence type="predicted"/>
<dbReference type="PANTHER" id="PTHR33745">
    <property type="entry name" value="RSBT ANTAGONIST PROTEIN RSBS-RELATED"/>
    <property type="match status" value="1"/>
</dbReference>
<evidence type="ECO:0000313" key="3">
    <source>
        <dbReference type="Proteomes" id="UP000005824"/>
    </source>
</evidence>
<organism evidence="2 3">
    <name type="scientific">Chthoniobacter flavus Ellin428</name>
    <dbReference type="NCBI Taxonomy" id="497964"/>
    <lineage>
        <taxon>Bacteria</taxon>
        <taxon>Pseudomonadati</taxon>
        <taxon>Verrucomicrobiota</taxon>
        <taxon>Spartobacteria</taxon>
        <taxon>Chthoniobacterales</taxon>
        <taxon>Chthoniobacteraceae</taxon>
        <taxon>Chthoniobacter</taxon>
    </lineage>
</organism>
<dbReference type="SUPFAM" id="SSF52091">
    <property type="entry name" value="SpoIIaa-like"/>
    <property type="match status" value="1"/>
</dbReference>
<sequence length="124" mass="13364">MNNESISVIKVRDILMVTMPSDPDDSTISSLQNKVLTAMERTDAKGVILDISTVETLDSFFARTVSETAQMVALMGGRTIVAGMRPAVAVTATQIGLTLKNIETSLNVERALDAATAERPRDPR</sequence>
<dbReference type="STRING" id="497964.CfE428DRAFT_4904"/>
<dbReference type="InterPro" id="IPR051932">
    <property type="entry name" value="Bact_StressResp_Reg"/>
</dbReference>
<evidence type="ECO:0000313" key="2">
    <source>
        <dbReference type="EMBL" id="EDY17606.1"/>
    </source>
</evidence>
<evidence type="ECO:0000259" key="1">
    <source>
        <dbReference type="PROSITE" id="PS50801"/>
    </source>
</evidence>